<comment type="caution">
    <text evidence="1">The sequence shown here is derived from an EMBL/GenBank/DDBJ whole genome shotgun (WGS) entry which is preliminary data.</text>
</comment>
<evidence type="ECO:0000313" key="2">
    <source>
        <dbReference type="Proteomes" id="UP000230796"/>
    </source>
</evidence>
<accession>A0A2H0VIM1</accession>
<evidence type="ECO:0000313" key="1">
    <source>
        <dbReference type="EMBL" id="PIR98928.1"/>
    </source>
</evidence>
<organism evidence="1 2">
    <name type="scientific">Candidatus Collierbacteria bacterium CG10_big_fil_rev_8_21_14_0_10_44_9</name>
    <dbReference type="NCBI Taxonomy" id="1974535"/>
    <lineage>
        <taxon>Bacteria</taxon>
        <taxon>Candidatus Collieribacteriota</taxon>
    </lineage>
</organism>
<dbReference type="Proteomes" id="UP000230796">
    <property type="component" value="Unassembled WGS sequence"/>
</dbReference>
<dbReference type="AlphaFoldDB" id="A0A2H0VIM1"/>
<name>A0A2H0VIM1_9BACT</name>
<sequence length="132" mass="15000">MSIIPKDWLEEGNGEVLPFMQLMFVVGKALEIHPWNMQDAIEKAEHKISPQVKIVRLGELRGSYETARANRADLPSFADVLEKVAWIVAAPDDAPVPDDYLSRLNSAINEYERAYLAPEERIHHDKVGRNVH</sequence>
<dbReference type="EMBL" id="PFAF01000044">
    <property type="protein sequence ID" value="PIR98928.1"/>
    <property type="molecule type" value="Genomic_DNA"/>
</dbReference>
<gene>
    <name evidence="1" type="ORF">COT87_02245</name>
</gene>
<proteinExistence type="predicted"/>
<reference evidence="2" key="1">
    <citation type="submission" date="2017-09" db="EMBL/GenBank/DDBJ databases">
        <title>Depth-based differentiation of microbial function through sediment-hosted aquifers and enrichment of novel symbionts in the deep terrestrial subsurface.</title>
        <authorList>
            <person name="Probst A.J."/>
            <person name="Ladd B."/>
            <person name="Jarett J.K."/>
            <person name="Geller-Mcgrath D.E."/>
            <person name="Sieber C.M.K."/>
            <person name="Emerson J.B."/>
            <person name="Anantharaman K."/>
            <person name="Thomas B.C."/>
            <person name="Malmstrom R."/>
            <person name="Stieglmeier M."/>
            <person name="Klingl A."/>
            <person name="Woyke T."/>
            <person name="Ryan C.M."/>
            <person name="Banfield J.F."/>
        </authorList>
    </citation>
    <scope>NUCLEOTIDE SEQUENCE [LARGE SCALE GENOMIC DNA]</scope>
</reference>
<protein>
    <submittedName>
        <fullName evidence="1">Uncharacterized protein</fullName>
    </submittedName>
</protein>